<evidence type="ECO:0000313" key="1">
    <source>
        <dbReference type="EMBL" id="KAJ9092671.1"/>
    </source>
</evidence>
<proteinExistence type="predicted"/>
<name>A0ACC2V1F4_9TREE</name>
<keyword evidence="2" id="KW-1185">Reference proteome</keyword>
<sequence length="255" mass="26960">MDTRNVRARVPAQTQPSSQQPLNSPLAVPATPSVRPAAAEIANAPPASARHAQSHQSLRDANAETPARTVVTERTVHAETANVQAVLTRSPQAAKNLYAPLNFPPAAATLVRNAVMERTAPVPAAHARAARTRPSPLAIAATLVRNAAMERTAPVPAAHARTALTRPSQAANAEPTAPNAQVEIAAVQTVRAQDARSRPDAAAVQSAKRNPTEHAPVRVNATARTVLPRKDLPPREISLAAREQLNEIFSIARPK</sequence>
<reference evidence="1" key="1">
    <citation type="submission" date="2023-04" db="EMBL/GenBank/DDBJ databases">
        <title>Draft Genome sequencing of Naganishia species isolated from polar environments using Oxford Nanopore Technology.</title>
        <authorList>
            <person name="Leo P."/>
            <person name="Venkateswaran K."/>
        </authorList>
    </citation>
    <scope>NUCLEOTIDE SEQUENCE</scope>
    <source>
        <strain evidence="1">MNA-CCFEE 5423</strain>
    </source>
</reference>
<protein>
    <submittedName>
        <fullName evidence="1">Uncharacterized protein</fullName>
    </submittedName>
</protein>
<dbReference type="Proteomes" id="UP001227268">
    <property type="component" value="Unassembled WGS sequence"/>
</dbReference>
<comment type="caution">
    <text evidence="1">The sequence shown here is derived from an EMBL/GenBank/DDBJ whole genome shotgun (WGS) entry which is preliminary data.</text>
</comment>
<organism evidence="1 2">
    <name type="scientific">Naganishia friedmannii</name>
    <dbReference type="NCBI Taxonomy" id="89922"/>
    <lineage>
        <taxon>Eukaryota</taxon>
        <taxon>Fungi</taxon>
        <taxon>Dikarya</taxon>
        <taxon>Basidiomycota</taxon>
        <taxon>Agaricomycotina</taxon>
        <taxon>Tremellomycetes</taxon>
        <taxon>Filobasidiales</taxon>
        <taxon>Filobasidiaceae</taxon>
        <taxon>Naganishia</taxon>
    </lineage>
</organism>
<evidence type="ECO:0000313" key="2">
    <source>
        <dbReference type="Proteomes" id="UP001227268"/>
    </source>
</evidence>
<accession>A0ACC2V1F4</accession>
<dbReference type="EMBL" id="JASBWT010000036">
    <property type="protein sequence ID" value="KAJ9092671.1"/>
    <property type="molecule type" value="Genomic_DNA"/>
</dbReference>
<gene>
    <name evidence="1" type="ORF">QFC21_006736</name>
</gene>